<dbReference type="InterPro" id="IPR019554">
    <property type="entry name" value="Soluble_ligand-bd"/>
</dbReference>
<dbReference type="Pfam" id="PF10589">
    <property type="entry name" value="NADH_4Fe-4S"/>
    <property type="match status" value="1"/>
</dbReference>
<dbReference type="CDD" id="cd02980">
    <property type="entry name" value="TRX_Fd_family"/>
    <property type="match status" value="1"/>
</dbReference>
<dbReference type="Gene3D" id="3.40.30.10">
    <property type="entry name" value="Glutaredoxin"/>
    <property type="match status" value="1"/>
</dbReference>
<name>A0ABS0YB52_9BACT</name>
<dbReference type="InterPro" id="IPR037207">
    <property type="entry name" value="Nuop51_4Fe4S-bd_sf"/>
</dbReference>
<keyword evidence="3" id="KW-0479">Metal-binding</keyword>
<gene>
    <name evidence="7" type="primary">nuoF</name>
    <name evidence="7" type="ORF">JFN91_04850</name>
</gene>
<dbReference type="PANTHER" id="PTHR43578:SF3">
    <property type="entry name" value="NADH-QUINONE OXIDOREDUCTASE SUBUNIT F"/>
    <property type="match status" value="1"/>
</dbReference>
<dbReference type="InterPro" id="IPR017896">
    <property type="entry name" value="4Fe4S_Fe-S-bd"/>
</dbReference>
<keyword evidence="5" id="KW-0411">Iron-sulfur</keyword>
<dbReference type="Gene3D" id="3.10.20.600">
    <property type="match status" value="1"/>
</dbReference>
<feature type="domain" description="4Fe-4S ferredoxin-type" evidence="6">
    <location>
        <begin position="590"/>
        <end position="618"/>
    </location>
</feature>
<comment type="similarity">
    <text evidence="1">Belongs to the complex I 51 kDa subunit family.</text>
</comment>
<dbReference type="PANTHER" id="PTHR43578">
    <property type="entry name" value="NADH-QUINONE OXIDOREDUCTASE SUBUNIT F"/>
    <property type="match status" value="1"/>
</dbReference>
<feature type="domain" description="4Fe-4S ferredoxin-type" evidence="6">
    <location>
        <begin position="560"/>
        <end position="589"/>
    </location>
</feature>
<dbReference type="InterPro" id="IPR001949">
    <property type="entry name" value="NADH-UbQ_OxRdtase_51kDa_CS"/>
</dbReference>
<evidence type="ECO:0000256" key="3">
    <source>
        <dbReference type="ARBA" id="ARBA00022723"/>
    </source>
</evidence>
<dbReference type="PROSITE" id="PS00645">
    <property type="entry name" value="COMPLEX1_51K_2"/>
    <property type="match status" value="1"/>
</dbReference>
<dbReference type="Pfam" id="PF01512">
    <property type="entry name" value="Complex1_51K"/>
    <property type="match status" value="1"/>
</dbReference>
<dbReference type="Pfam" id="PF13237">
    <property type="entry name" value="Fer4_10"/>
    <property type="match status" value="1"/>
</dbReference>
<evidence type="ECO:0000313" key="7">
    <source>
        <dbReference type="EMBL" id="MBJ6749533.1"/>
    </source>
</evidence>
<evidence type="ECO:0000256" key="2">
    <source>
        <dbReference type="ARBA" id="ARBA00022485"/>
    </source>
</evidence>
<dbReference type="PROSITE" id="PS00198">
    <property type="entry name" value="4FE4S_FER_1"/>
    <property type="match status" value="1"/>
</dbReference>
<dbReference type="Pfam" id="PF10531">
    <property type="entry name" value="SLBB"/>
    <property type="match status" value="1"/>
</dbReference>
<proteinExistence type="inferred from homology"/>
<dbReference type="Gene3D" id="3.30.70.20">
    <property type="match status" value="1"/>
</dbReference>
<dbReference type="SUPFAM" id="SSF54862">
    <property type="entry name" value="4Fe-4S ferredoxins"/>
    <property type="match status" value="1"/>
</dbReference>
<dbReference type="SMART" id="SM00928">
    <property type="entry name" value="NADH_4Fe-4S"/>
    <property type="match status" value="1"/>
</dbReference>
<accession>A0ABS0YB52</accession>
<dbReference type="InterPro" id="IPR036249">
    <property type="entry name" value="Thioredoxin-like_sf"/>
</dbReference>
<evidence type="ECO:0000313" key="8">
    <source>
        <dbReference type="Proteomes" id="UP000614714"/>
    </source>
</evidence>
<evidence type="ECO:0000256" key="4">
    <source>
        <dbReference type="ARBA" id="ARBA00023004"/>
    </source>
</evidence>
<dbReference type="Gene3D" id="6.10.250.1450">
    <property type="match status" value="1"/>
</dbReference>
<keyword evidence="4" id="KW-0408">Iron</keyword>
<dbReference type="RefSeq" id="WP_199388068.1">
    <property type="nucleotide sequence ID" value="NZ_JAEMHL010000002.1"/>
</dbReference>
<dbReference type="EMBL" id="JAEMHL010000002">
    <property type="protein sequence ID" value="MBJ6749533.1"/>
    <property type="molecule type" value="Genomic_DNA"/>
</dbReference>
<keyword evidence="2" id="KW-0004">4Fe-4S</keyword>
<dbReference type="Gene3D" id="1.20.1440.230">
    <property type="entry name" value="NADH-ubiquinone oxidoreductase 51kDa subunit, iron-sulphur binding domain"/>
    <property type="match status" value="1"/>
</dbReference>
<dbReference type="PROSITE" id="PS51379">
    <property type="entry name" value="4FE4S_FER_2"/>
    <property type="match status" value="2"/>
</dbReference>
<dbReference type="InterPro" id="IPR019575">
    <property type="entry name" value="Nuop51_4Fe4S-bd"/>
</dbReference>
<dbReference type="Proteomes" id="UP000614714">
    <property type="component" value="Unassembled WGS sequence"/>
</dbReference>
<evidence type="ECO:0000256" key="5">
    <source>
        <dbReference type="ARBA" id="ARBA00023014"/>
    </source>
</evidence>
<dbReference type="SUPFAM" id="SSF52833">
    <property type="entry name" value="Thioredoxin-like"/>
    <property type="match status" value="1"/>
</dbReference>
<dbReference type="SUPFAM" id="SSF140490">
    <property type="entry name" value="Nqo1C-terminal domain-like"/>
    <property type="match status" value="1"/>
</dbReference>
<sequence>MPRINSPAELEEFRRSILSKRSDDRPCITLCSGSACHATGSEKVAAAIVAELENHGLTDQVEIRRTGCHGFCEQGPIVVIYPEGICYLKVKPEDICEIVSHTFKEKKLVERLLYVDPNTGEKSSYEHDIPFYKNQQRLILGLNRKIDPKSLEDYMAVGGYKALTKALFEMTPEEVIGEVKAAKLRGRGGAGFPSGMKWEFARKAPGDQKYVVVNCDEGDPGAYMDRSLMEGNPFTVLEGLMIGAYAIGATEGYIYVRQEYPLAVDNLSVAMKEAERRGLLGKNIMGSGFDFTVKVHRGAGAFICGEETSLLASLEGKPGEPKSRPPFPANKGLWGKPTNINNVETWANIPVLINEGAEYFSSVGTESSKGTKIFSLVGKVNNTGLVEVPMGIPLRDIIYKIGGGVPKGKKFKAVQTGGPSGGCIPEEFLDVKVDFDELMKMGAMMGSGGMIVMDEDTCLVDIARYFLEFLSDESCGKCVPCREGIRQMLKVMTDITQGRGKEGDIELLENMAMATQGAALCALGKTAPNPVLSTLKYFREEYEAHIKEKRCPALSCKELIAFHIAPEKCKGCGSCLRKCPANAIEGGKKTIHVIDQEKCTKCGTCIEACPAAFQAIDKLSGVPVPAPVPQEKRALA</sequence>
<comment type="caution">
    <text evidence="7">The sequence shown here is derived from an EMBL/GenBank/DDBJ whole genome shotgun (WGS) entry which is preliminary data.</text>
</comment>
<dbReference type="InterPro" id="IPR017900">
    <property type="entry name" value="4Fe4S_Fe_S_CS"/>
</dbReference>
<protein>
    <submittedName>
        <fullName evidence="7">NADH-quinone oxidoreductase subunit NuoF</fullName>
    </submittedName>
</protein>
<dbReference type="SUPFAM" id="SSF142984">
    <property type="entry name" value="Nqo1 middle domain-like"/>
    <property type="match status" value="1"/>
</dbReference>
<organism evidence="7 8">
    <name type="scientific">Geomonas anaerohicana</name>
    <dbReference type="NCBI Taxonomy" id="2798583"/>
    <lineage>
        <taxon>Bacteria</taxon>
        <taxon>Pseudomonadati</taxon>
        <taxon>Thermodesulfobacteriota</taxon>
        <taxon>Desulfuromonadia</taxon>
        <taxon>Geobacterales</taxon>
        <taxon>Geobacteraceae</taxon>
        <taxon>Geomonas</taxon>
    </lineage>
</organism>
<dbReference type="Pfam" id="PF01257">
    <property type="entry name" value="2Fe-2S_thioredx"/>
    <property type="match status" value="1"/>
</dbReference>
<evidence type="ECO:0000256" key="1">
    <source>
        <dbReference type="ARBA" id="ARBA00007523"/>
    </source>
</evidence>
<dbReference type="NCBIfam" id="NF010120">
    <property type="entry name" value="PRK13596.1"/>
    <property type="match status" value="1"/>
</dbReference>
<reference evidence="7 8" key="1">
    <citation type="submission" date="2020-12" db="EMBL/GenBank/DDBJ databases">
        <title>Geomonas sp. Red421, isolated from paddy soil.</title>
        <authorList>
            <person name="Xu Z."/>
            <person name="Zhang Z."/>
            <person name="Masuda Y."/>
            <person name="Itoh H."/>
            <person name="Senoo K."/>
        </authorList>
    </citation>
    <scope>NUCLEOTIDE SEQUENCE [LARGE SCALE GENOMIC DNA]</scope>
    <source>
        <strain evidence="7 8">Red421</strain>
    </source>
</reference>
<keyword evidence="8" id="KW-1185">Reference proteome</keyword>
<dbReference type="Gene3D" id="3.40.50.11540">
    <property type="entry name" value="NADH-ubiquinone oxidoreductase 51kDa subunit"/>
    <property type="match status" value="1"/>
</dbReference>
<evidence type="ECO:0000259" key="6">
    <source>
        <dbReference type="PROSITE" id="PS51379"/>
    </source>
</evidence>
<dbReference type="InterPro" id="IPR037225">
    <property type="entry name" value="Nuo51_FMN-bd_sf"/>
</dbReference>
<dbReference type="SUPFAM" id="SSF142019">
    <property type="entry name" value="Nqo1 FMN-binding domain-like"/>
    <property type="match status" value="1"/>
</dbReference>
<dbReference type="InterPro" id="IPR011538">
    <property type="entry name" value="Nuo51_FMN-bd"/>
</dbReference>